<evidence type="ECO:0000256" key="3">
    <source>
        <dbReference type="ARBA" id="ARBA00022597"/>
    </source>
</evidence>
<comment type="caution">
    <text evidence="8">The sequence shown here is derived from an EMBL/GenBank/DDBJ whole genome shotgun (WGS) entry which is preliminary data.</text>
</comment>
<dbReference type="Proteomes" id="UP001589896">
    <property type="component" value="Unassembled WGS sequence"/>
</dbReference>
<dbReference type="PANTHER" id="PTHR30181:SF2">
    <property type="entry name" value="PTS SYSTEM MANNITOL-SPECIFIC EIICBA COMPONENT"/>
    <property type="match status" value="1"/>
</dbReference>
<accession>A0ABV6RZI0</accession>
<dbReference type="InterPro" id="IPR050893">
    <property type="entry name" value="Sugar_PTS"/>
</dbReference>
<dbReference type="PANTHER" id="PTHR30181">
    <property type="entry name" value="MANNITOL PERMEASE IIC COMPONENT"/>
    <property type="match status" value="1"/>
</dbReference>
<evidence type="ECO:0000256" key="4">
    <source>
        <dbReference type="ARBA" id="ARBA00022679"/>
    </source>
</evidence>
<sequence>MPRRKPLPELLAEGSIRLDCRASDRDDAIRQAGEALVEAGAVDPTYVDAMLERERSVSTYVGESVAFPHATLAEADAVQRDAIVVLRFPDGVDWDGNRVVVVIGLAALGRGHIGLLSRLAAVLLEPGKAEVIRSAVTPAAVYEALGSDPDS</sequence>
<dbReference type="SUPFAM" id="SSF55804">
    <property type="entry name" value="Phoshotransferase/anion transport protein"/>
    <property type="match status" value="1"/>
</dbReference>
<evidence type="ECO:0000256" key="6">
    <source>
        <dbReference type="ARBA" id="ARBA00022777"/>
    </source>
</evidence>
<evidence type="ECO:0000256" key="1">
    <source>
        <dbReference type="ARBA" id="ARBA00022448"/>
    </source>
</evidence>
<dbReference type="InterPro" id="IPR002178">
    <property type="entry name" value="PTS_EIIA_type-2_dom"/>
</dbReference>
<dbReference type="PROSITE" id="PS51094">
    <property type="entry name" value="PTS_EIIA_TYPE_2"/>
    <property type="match status" value="1"/>
</dbReference>
<organism evidence="8 9">
    <name type="scientific">Lysobacter korlensis</name>
    <dbReference type="NCBI Taxonomy" id="553636"/>
    <lineage>
        <taxon>Bacteria</taxon>
        <taxon>Pseudomonadati</taxon>
        <taxon>Pseudomonadota</taxon>
        <taxon>Gammaproteobacteria</taxon>
        <taxon>Lysobacterales</taxon>
        <taxon>Lysobacteraceae</taxon>
        <taxon>Lysobacter</taxon>
    </lineage>
</organism>
<keyword evidence="1" id="KW-0813">Transport</keyword>
<keyword evidence="5" id="KW-0598">Phosphotransferase system</keyword>
<dbReference type="RefSeq" id="WP_386676359.1">
    <property type="nucleotide sequence ID" value="NZ_JBHLTG010000013.1"/>
</dbReference>
<keyword evidence="6" id="KW-0418">Kinase</keyword>
<keyword evidence="2" id="KW-0597">Phosphoprotein</keyword>
<dbReference type="CDD" id="cd00211">
    <property type="entry name" value="PTS_IIA_fru"/>
    <property type="match status" value="1"/>
</dbReference>
<evidence type="ECO:0000313" key="8">
    <source>
        <dbReference type="EMBL" id="MFC0682384.1"/>
    </source>
</evidence>
<dbReference type="InterPro" id="IPR016152">
    <property type="entry name" value="PTrfase/Anion_transptr"/>
</dbReference>
<keyword evidence="3 8" id="KW-0762">Sugar transport</keyword>
<feature type="domain" description="PTS EIIA type-2" evidence="7">
    <location>
        <begin position="9"/>
        <end position="148"/>
    </location>
</feature>
<evidence type="ECO:0000256" key="2">
    <source>
        <dbReference type="ARBA" id="ARBA00022553"/>
    </source>
</evidence>
<dbReference type="Gene3D" id="3.40.930.10">
    <property type="entry name" value="Mannitol-specific EII, Chain A"/>
    <property type="match status" value="1"/>
</dbReference>
<protein>
    <submittedName>
        <fullName evidence="8">PTS sugar transporter subunit IIA</fullName>
    </submittedName>
</protein>
<name>A0ABV6RZI0_9GAMM</name>
<keyword evidence="4" id="KW-0808">Transferase</keyword>
<dbReference type="EMBL" id="JBHLTG010000013">
    <property type="protein sequence ID" value="MFC0682384.1"/>
    <property type="molecule type" value="Genomic_DNA"/>
</dbReference>
<reference evidence="8 9" key="1">
    <citation type="submission" date="2024-09" db="EMBL/GenBank/DDBJ databases">
        <authorList>
            <person name="Sun Q."/>
            <person name="Mori K."/>
        </authorList>
    </citation>
    <scope>NUCLEOTIDE SEQUENCE [LARGE SCALE GENOMIC DNA]</scope>
    <source>
        <strain evidence="8 9">KCTC 23076</strain>
    </source>
</reference>
<evidence type="ECO:0000259" key="7">
    <source>
        <dbReference type="PROSITE" id="PS51094"/>
    </source>
</evidence>
<evidence type="ECO:0000256" key="5">
    <source>
        <dbReference type="ARBA" id="ARBA00022683"/>
    </source>
</evidence>
<dbReference type="Pfam" id="PF00359">
    <property type="entry name" value="PTS_EIIA_2"/>
    <property type="match status" value="1"/>
</dbReference>
<evidence type="ECO:0000313" key="9">
    <source>
        <dbReference type="Proteomes" id="UP001589896"/>
    </source>
</evidence>
<keyword evidence="9" id="KW-1185">Reference proteome</keyword>
<gene>
    <name evidence="8" type="ORF">ACFFGH_31530</name>
</gene>
<proteinExistence type="predicted"/>